<sequence>MDEGQESTVGSCKDRSSSNDVDSAQDESEQEEEKSEKILRLPFSRVKHIMKIDPDVHLASQEAVFLITKSTELFIESLAKEAYRYTAQGKRRTLQKKDIDSAIESADCLAFLEGVLDT</sequence>
<proteinExistence type="predicted"/>
<dbReference type="Proteomes" id="UP000502823">
    <property type="component" value="Unassembled WGS sequence"/>
</dbReference>
<dbReference type="CDD" id="cd22929">
    <property type="entry name" value="HFD_POLE4-like"/>
    <property type="match status" value="1"/>
</dbReference>
<evidence type="ECO:0000259" key="4">
    <source>
        <dbReference type="Pfam" id="PF00808"/>
    </source>
</evidence>
<gene>
    <name evidence="5" type="ORF">Cfor_08963</name>
</gene>
<dbReference type="InParanoid" id="A0A6L2PUM7"/>
<dbReference type="PANTHER" id="PTHR10252">
    <property type="entry name" value="HISTONE-LIKE TRANSCRIPTION FACTOR CCAAT-RELATED"/>
    <property type="match status" value="1"/>
</dbReference>
<evidence type="ECO:0000256" key="3">
    <source>
        <dbReference type="SAM" id="MobiDB-lite"/>
    </source>
</evidence>
<dbReference type="GO" id="GO:0046982">
    <property type="term" value="F:protein heterodimerization activity"/>
    <property type="evidence" value="ECO:0007669"/>
    <property type="project" value="InterPro"/>
</dbReference>
<evidence type="ECO:0000256" key="1">
    <source>
        <dbReference type="ARBA" id="ARBA00004123"/>
    </source>
</evidence>
<comment type="caution">
    <text evidence="5">The sequence shown here is derived from an EMBL/GenBank/DDBJ whole genome shotgun (WGS) entry which is preliminary data.</text>
</comment>
<evidence type="ECO:0000256" key="2">
    <source>
        <dbReference type="ARBA" id="ARBA00023242"/>
    </source>
</evidence>
<dbReference type="AlphaFoldDB" id="A0A6L2PUM7"/>
<feature type="region of interest" description="Disordered" evidence="3">
    <location>
        <begin position="1"/>
        <end position="37"/>
    </location>
</feature>
<dbReference type="OrthoDB" id="636685at2759"/>
<dbReference type="EMBL" id="BLKM01000477">
    <property type="protein sequence ID" value="GFG34348.1"/>
    <property type="molecule type" value="Genomic_DNA"/>
</dbReference>
<dbReference type="GO" id="GO:0006261">
    <property type="term" value="P:DNA-templated DNA replication"/>
    <property type="evidence" value="ECO:0007669"/>
    <property type="project" value="TreeGrafter"/>
</dbReference>
<dbReference type="PANTHER" id="PTHR10252:SF79">
    <property type="entry name" value="DNA POLYMERASE EPSILON SUBUNIT 4"/>
    <property type="match status" value="1"/>
</dbReference>
<dbReference type="SUPFAM" id="SSF47113">
    <property type="entry name" value="Histone-fold"/>
    <property type="match status" value="1"/>
</dbReference>
<dbReference type="InterPro" id="IPR009072">
    <property type="entry name" value="Histone-fold"/>
</dbReference>
<evidence type="ECO:0000313" key="6">
    <source>
        <dbReference type="Proteomes" id="UP000502823"/>
    </source>
</evidence>
<dbReference type="Pfam" id="PF00808">
    <property type="entry name" value="CBFD_NFYB_HMF"/>
    <property type="match status" value="1"/>
</dbReference>
<protein>
    <recommendedName>
        <fullName evidence="4">Transcription factor CBF/NF-Y/archaeal histone domain-containing protein</fullName>
    </recommendedName>
</protein>
<organism evidence="5 6">
    <name type="scientific">Coptotermes formosanus</name>
    <name type="common">Formosan subterranean termite</name>
    <dbReference type="NCBI Taxonomy" id="36987"/>
    <lineage>
        <taxon>Eukaryota</taxon>
        <taxon>Metazoa</taxon>
        <taxon>Ecdysozoa</taxon>
        <taxon>Arthropoda</taxon>
        <taxon>Hexapoda</taxon>
        <taxon>Insecta</taxon>
        <taxon>Pterygota</taxon>
        <taxon>Neoptera</taxon>
        <taxon>Polyneoptera</taxon>
        <taxon>Dictyoptera</taxon>
        <taxon>Blattodea</taxon>
        <taxon>Blattoidea</taxon>
        <taxon>Termitoidae</taxon>
        <taxon>Rhinotermitidae</taxon>
        <taxon>Coptotermes</taxon>
    </lineage>
</organism>
<name>A0A6L2PUM7_COPFO</name>
<dbReference type="FunCoup" id="A0A6L2PUM7">
    <property type="interactions" value="1250"/>
</dbReference>
<feature type="compositionally biased region" description="Acidic residues" evidence="3">
    <location>
        <begin position="23"/>
        <end position="33"/>
    </location>
</feature>
<dbReference type="InterPro" id="IPR050568">
    <property type="entry name" value="Transcr_DNA_Rep_Reg"/>
</dbReference>
<comment type="subcellular location">
    <subcellularLocation>
        <location evidence="1">Nucleus</location>
    </subcellularLocation>
</comment>
<accession>A0A6L2PUM7</accession>
<feature type="domain" description="Transcription factor CBF/NF-Y/archaeal histone" evidence="4">
    <location>
        <begin position="40"/>
        <end position="103"/>
    </location>
</feature>
<evidence type="ECO:0000313" key="5">
    <source>
        <dbReference type="EMBL" id="GFG34348.1"/>
    </source>
</evidence>
<dbReference type="Gene3D" id="1.10.20.10">
    <property type="entry name" value="Histone, subunit A"/>
    <property type="match status" value="1"/>
</dbReference>
<reference evidence="6" key="1">
    <citation type="submission" date="2020-01" db="EMBL/GenBank/DDBJ databases">
        <title>Draft genome sequence of the Termite Coptotermes fromosanus.</title>
        <authorList>
            <person name="Itakura S."/>
            <person name="Yosikawa Y."/>
            <person name="Umezawa K."/>
        </authorList>
    </citation>
    <scope>NUCLEOTIDE SEQUENCE [LARGE SCALE GENOMIC DNA]</scope>
</reference>
<feature type="compositionally biased region" description="Polar residues" evidence="3">
    <location>
        <begin position="1"/>
        <end position="10"/>
    </location>
</feature>
<keyword evidence="6" id="KW-1185">Reference proteome</keyword>
<dbReference type="InterPro" id="IPR003958">
    <property type="entry name" value="CBFA_NFYB_domain"/>
</dbReference>
<dbReference type="GO" id="GO:0008622">
    <property type="term" value="C:epsilon DNA polymerase complex"/>
    <property type="evidence" value="ECO:0007669"/>
    <property type="project" value="TreeGrafter"/>
</dbReference>
<keyword evidence="2" id="KW-0539">Nucleus</keyword>